<keyword evidence="5" id="KW-1185">Reference proteome</keyword>
<feature type="coiled-coil region" evidence="1">
    <location>
        <begin position="254"/>
        <end position="337"/>
    </location>
</feature>
<name>A0A0G4FKY4_VITBC</name>
<proteinExistence type="predicted"/>
<dbReference type="AlphaFoldDB" id="A0A0G4FKY4"/>
<dbReference type="InParanoid" id="A0A0G4FKY4"/>
<dbReference type="Proteomes" id="UP000041254">
    <property type="component" value="Unassembled WGS sequence"/>
</dbReference>
<dbReference type="PROSITE" id="PS50835">
    <property type="entry name" value="IG_LIKE"/>
    <property type="match status" value="1"/>
</dbReference>
<feature type="compositionally biased region" description="Basic and acidic residues" evidence="2">
    <location>
        <begin position="420"/>
        <end position="437"/>
    </location>
</feature>
<organism evidence="4 5">
    <name type="scientific">Vitrella brassicaformis (strain CCMP3155)</name>
    <dbReference type="NCBI Taxonomy" id="1169540"/>
    <lineage>
        <taxon>Eukaryota</taxon>
        <taxon>Sar</taxon>
        <taxon>Alveolata</taxon>
        <taxon>Colpodellida</taxon>
        <taxon>Vitrellaceae</taxon>
        <taxon>Vitrella</taxon>
    </lineage>
</organism>
<feature type="compositionally biased region" description="Polar residues" evidence="2">
    <location>
        <begin position="969"/>
        <end position="978"/>
    </location>
</feature>
<keyword evidence="1" id="KW-0175">Coiled coil</keyword>
<feature type="coiled-coil region" evidence="1">
    <location>
        <begin position="174"/>
        <end position="201"/>
    </location>
</feature>
<evidence type="ECO:0000313" key="4">
    <source>
        <dbReference type="EMBL" id="CEM14632.1"/>
    </source>
</evidence>
<feature type="region of interest" description="Disordered" evidence="2">
    <location>
        <begin position="854"/>
        <end position="878"/>
    </location>
</feature>
<dbReference type="VEuPathDB" id="CryptoDB:Vbra_21427"/>
<accession>A0A0G4FKY4</accession>
<feature type="domain" description="Ig-like" evidence="3">
    <location>
        <begin position="1041"/>
        <end position="1149"/>
    </location>
</feature>
<dbReference type="PANTHER" id="PTHR39867:SF1">
    <property type="entry name" value="HELICASE ATP-BINDING DOMAIN-CONTAINING PROTEIN"/>
    <property type="match status" value="1"/>
</dbReference>
<feature type="region of interest" description="Disordered" evidence="2">
    <location>
        <begin position="409"/>
        <end position="446"/>
    </location>
</feature>
<feature type="region of interest" description="Disordered" evidence="2">
    <location>
        <begin position="57"/>
        <end position="94"/>
    </location>
</feature>
<evidence type="ECO:0000313" key="5">
    <source>
        <dbReference type="Proteomes" id="UP000041254"/>
    </source>
</evidence>
<feature type="region of interest" description="Disordered" evidence="2">
    <location>
        <begin position="942"/>
        <end position="1009"/>
    </location>
</feature>
<evidence type="ECO:0000256" key="1">
    <source>
        <dbReference type="SAM" id="Coils"/>
    </source>
</evidence>
<evidence type="ECO:0000256" key="2">
    <source>
        <dbReference type="SAM" id="MobiDB-lite"/>
    </source>
</evidence>
<gene>
    <name evidence="4" type="ORF">Vbra_21427</name>
</gene>
<dbReference type="InterPro" id="IPR007110">
    <property type="entry name" value="Ig-like_dom"/>
</dbReference>
<protein>
    <recommendedName>
        <fullName evidence="3">Ig-like domain-containing protein</fullName>
    </recommendedName>
</protein>
<dbReference type="PANTHER" id="PTHR39867">
    <property type="entry name" value="HELICASE ATP-BINDING DOMAIN-CONTAINING PROTEIN"/>
    <property type="match status" value="1"/>
</dbReference>
<evidence type="ECO:0000259" key="3">
    <source>
        <dbReference type="PROSITE" id="PS50835"/>
    </source>
</evidence>
<sequence length="1252" mass="137326">MSLNSAPSLLRCHAKYSESTQGFTPLLTSSILHTIPPTRINLANTTDQNALNLAQHHTAPGAADQPASETHLPDQQQRVQGGLAQPQPHTQDAMPPAAFQELPLKQLTSEQLKQRCEARFLHLARCIENVCMDAMSAEWEWQKRVGDRARELWDCAEVVISEAMDTVAHCVARVEAANERRDEVRRENDVLRRRVGEKERKVHSVKAKTSDELKRHVATLNCKWRKERAQLEAVRAHLEECSKRLDTEHPGSPIKQAQEELLDQQQMTKRVEEERERLRVALEELRRQYTHVELTLEGREAEVEHVLDIHQQTKAALREAESQNAQLNECLHMAEEDLAAHKLRGQVDRLKVDAFERTLSPFLGAKLPVLQPDLLGAAFSPAGSPIRQGPSGPGFSFYSRVSIVKFAAPQAASPSSRDGGGQDRDATSLPYAHERRSTRGSTLPAKSSAAVMLPQAAFSTAELVDDSARGLITKSAVTESTNVREGVGEVDWWHEERKEKEEGADTTGKSAGEKVMSIFQRLKGVRQTALKWKMRSIVKNPVKVLCRMTAIRPVPLDWLKERNIEAGRLVEMEEFCAEFRQAMASARGETDLDLLKSPVDPPPDDLRQPPPPIDLLLGLFPPTRGSRMSRSGITDGGGGGAPLLSLDRVRATVRVLLDAMTMDVFLSTTDFRALPPFTEYVMAWLQRYDVNISTSGTTAAPAVPGRRADEVTSQVWIVERKGAGAASLAVGGGDRREGMTLGDTRATEVFVRSVLTYRERGGWEVHTFASFLLDEYSSDVLLYYLLIRHHLMGLEVRRKDDLTAEAKLVDVKQAIRWARTLLGSDSFTHREINTLSEKLMSAAVRFGVSSAVKKTSEEDTEDDSSPTGSSTGDKEGTQKTKHQLPVYLLLRLFLDEFRVERHKRLFCLKWLSELALTMRGGSFGGAAAAAAATAGPTATDRLSQAPSALLSRSGTKPLSGSASFRRATTMRSSTLSGQRKTRDLSEVLADSGSEEDEHDKDEGGTGVAAMAADDTDGGGFSPSLTLSQVCVIVAALYPLPPETAPYTPLSIAARVFREAATLGRGRVDTQSLACAVEALCLPSLSVKWHLDKQGLTRPESGILVPAAASQASPDDVIKLVQDEYERLQRLTVLGPRPNAYIMQLGALTCLPNIMAALQPPMESRDSLGTEDTTLTDLSLFRLLSVTFSLARAVSLARLTATFDRPPASPLMVRKGGAGAPGGVLVGNREMARLRGVFSLLSEILKLELDIVS</sequence>
<reference evidence="4 5" key="1">
    <citation type="submission" date="2014-11" db="EMBL/GenBank/DDBJ databases">
        <authorList>
            <person name="Zhu J."/>
            <person name="Qi W."/>
            <person name="Song R."/>
        </authorList>
    </citation>
    <scope>NUCLEOTIDE SEQUENCE [LARGE SCALE GENOMIC DNA]</scope>
</reference>
<feature type="compositionally biased region" description="Polar residues" evidence="2">
    <location>
        <begin position="942"/>
        <end position="962"/>
    </location>
</feature>
<dbReference type="EMBL" id="CDMY01000456">
    <property type="protein sequence ID" value="CEM14632.1"/>
    <property type="molecule type" value="Genomic_DNA"/>
</dbReference>